<proteinExistence type="predicted"/>
<reference evidence="1" key="1">
    <citation type="submission" date="2021-10" db="EMBL/GenBank/DDBJ databases">
        <authorList>
            <person name="Piombo E."/>
        </authorList>
    </citation>
    <scope>NUCLEOTIDE SEQUENCE</scope>
</reference>
<protein>
    <submittedName>
        <fullName evidence="1">Uncharacterized protein</fullName>
    </submittedName>
</protein>
<comment type="caution">
    <text evidence="1">The sequence shown here is derived from an EMBL/GenBank/DDBJ whole genome shotgun (WGS) entry which is preliminary data.</text>
</comment>
<sequence length="259" mass="29389">MATPSPSIAGKGILFVTSKISRPDILDVPTYIKWYEEDHIAEVVETSGINSARRFVHVDPEAEKPYLAMYALDDLAFLLSDEFRKIRVQSNILPSPGIIYDLADVDVRYDNLVHVYDKTQKGRGAAKALVVVASRLKEGVSSQDLDRWYREEHCDLLSKNKRYLRTTRFKLAYARTNAQSRVLKGLAASTDELPPDPPTWLALHEFECDPDELDVPGLRQLTASPLTEKVLSELDVHEVNIYRLANEFGNKDWFHGVDM</sequence>
<evidence type="ECO:0000313" key="2">
    <source>
        <dbReference type="Proteomes" id="UP000696573"/>
    </source>
</evidence>
<accession>A0A9N9VN32</accession>
<name>A0A9N9VN32_9HYPO</name>
<evidence type="ECO:0000313" key="1">
    <source>
        <dbReference type="EMBL" id="CAH0024733.1"/>
    </source>
</evidence>
<dbReference type="Proteomes" id="UP000696573">
    <property type="component" value="Unassembled WGS sequence"/>
</dbReference>
<organism evidence="1 2">
    <name type="scientific">Clonostachys rhizophaga</name>
    <dbReference type="NCBI Taxonomy" id="160324"/>
    <lineage>
        <taxon>Eukaryota</taxon>
        <taxon>Fungi</taxon>
        <taxon>Dikarya</taxon>
        <taxon>Ascomycota</taxon>
        <taxon>Pezizomycotina</taxon>
        <taxon>Sordariomycetes</taxon>
        <taxon>Hypocreomycetidae</taxon>
        <taxon>Hypocreales</taxon>
        <taxon>Bionectriaceae</taxon>
        <taxon>Clonostachys</taxon>
    </lineage>
</organism>
<dbReference type="AlphaFoldDB" id="A0A9N9VN32"/>
<gene>
    <name evidence="1" type="ORF">CRHIZ90672A_00011918</name>
</gene>
<dbReference type="EMBL" id="CABFNQ020000700">
    <property type="protein sequence ID" value="CAH0024733.1"/>
    <property type="molecule type" value="Genomic_DNA"/>
</dbReference>
<dbReference type="OrthoDB" id="2851338at2759"/>
<keyword evidence="2" id="KW-1185">Reference proteome</keyword>